<evidence type="ECO:0000256" key="4">
    <source>
        <dbReference type="ARBA" id="ARBA00023002"/>
    </source>
</evidence>
<keyword evidence="7" id="KW-1185">Reference proteome</keyword>
<organism evidence="6 7">
    <name type="scientific">Cryoendolithus antarcticus</name>
    <dbReference type="NCBI Taxonomy" id="1507870"/>
    <lineage>
        <taxon>Eukaryota</taxon>
        <taxon>Fungi</taxon>
        <taxon>Dikarya</taxon>
        <taxon>Ascomycota</taxon>
        <taxon>Pezizomycotina</taxon>
        <taxon>Dothideomycetes</taxon>
        <taxon>Dothideomycetidae</taxon>
        <taxon>Cladosporiales</taxon>
        <taxon>Cladosporiaceae</taxon>
        <taxon>Cryoendolithus</taxon>
    </lineage>
</organism>
<feature type="region of interest" description="Disordered" evidence="5">
    <location>
        <begin position="617"/>
        <end position="640"/>
    </location>
</feature>
<dbReference type="InterPro" id="IPR036188">
    <property type="entry name" value="FAD/NAD-bd_sf"/>
</dbReference>
<sequence length="868" mass="96582">MAGDMPWPEVAVGNANHANTAVVIIGAGLSGMCTAIDLIKRNNCRNFIIVEKSGGIGGTWHDNKYPGCCCDVWSTLYSYSFAQNSDWTREYPGQEEILAYLVKTAQEYGLYKHVRFNTSVENATWDDAAKKWRVKVKTAEGSKDAEFNPEYEIVTDFLVSAVGQLNQPKWPEIEGIKDFKGRVMHSARWDWSYDLKDKKIAVLGNGCTSAQIIPEVVKVAKSITVFQRTPNWVIPRGDAPVSSLWRNVYKYVPPIRWRKRAAQMDFREAFYDAVIDGQSALAGEIRRQSTTMMREQLPGREDLWEVLTPKYNPGCKRVIISDDYFPTIANPKVSLETRPIEKITASGVTVKNKNGEAADVGTEFDLLVCATGFQTTEFLHPIELTGKNGRTLSDVWKNGAQAYYGVTVENMPNCAMLYGPNTNLGHNSIILMIESQSRYINGLISPVLDARRKQQSLSISPRPSKIAAYNEKVQKVLMNSSFADPACKSWYRNEAGLITNNWSGTVIEYQDMLSKVELADYEVEGTGKAIVEKNPVVKVGRVVEETQVSDRLIAALSVLSVGAVAAGWLMRNSKYALAIARGISVNNTQYVYYILSFRHTQALTIMEQAYLTPMSWRPRPMDTSTQPELRVPTPTSLSPVERDAAQTHLEEARQTFMRGQMAIMDQAPAQDYLPSVNMATQNFVLKFLLREQELKIQGLEGKSAEQTGHVGDTSIKQAETSQVRAAYSFDDINGGTTRREETSPMAFLLPPIEFAQNKQGEKPEGPTLDNTMSQTFAAQLNAMPFSAEEFEQSNSATAYNVPEPRVLPLTPGSGVLCRYPRGRKQRVEKKRKPVPSVRGVHARAGLRGFVNCKGERVVPPKGAGSVLV</sequence>
<evidence type="ECO:0000256" key="3">
    <source>
        <dbReference type="ARBA" id="ARBA00022827"/>
    </source>
</evidence>
<name>A0A1V8SGK7_9PEZI</name>
<feature type="compositionally biased region" description="Polar residues" evidence="5">
    <location>
        <begin position="622"/>
        <end position="638"/>
    </location>
</feature>
<accession>A0A1V8SGK7</accession>
<comment type="caution">
    <text evidence="6">The sequence shown here is derived from an EMBL/GenBank/DDBJ whole genome shotgun (WGS) entry which is preliminary data.</text>
</comment>
<protein>
    <recommendedName>
        <fullName evidence="8">FAD/NAD(P)-binding domain-containing protein</fullName>
    </recommendedName>
</protein>
<dbReference type="GO" id="GO:0050660">
    <property type="term" value="F:flavin adenine dinucleotide binding"/>
    <property type="evidence" value="ECO:0007669"/>
    <property type="project" value="InterPro"/>
</dbReference>
<dbReference type="AlphaFoldDB" id="A0A1V8SGK7"/>
<dbReference type="Pfam" id="PF00743">
    <property type="entry name" value="FMO-like"/>
    <property type="match status" value="1"/>
</dbReference>
<keyword evidence="4" id="KW-0560">Oxidoreductase</keyword>
<dbReference type="Gene3D" id="3.50.50.60">
    <property type="entry name" value="FAD/NAD(P)-binding domain"/>
    <property type="match status" value="2"/>
</dbReference>
<keyword evidence="2" id="KW-0285">Flavoprotein</keyword>
<dbReference type="InParanoid" id="A0A1V8SGK7"/>
<dbReference type="PANTHER" id="PTHR42877:SF4">
    <property type="entry name" value="FAD_NAD(P)-BINDING DOMAIN-CONTAINING PROTEIN-RELATED"/>
    <property type="match status" value="1"/>
</dbReference>
<dbReference type="GO" id="GO:0004499">
    <property type="term" value="F:N,N-dimethylaniline monooxygenase activity"/>
    <property type="evidence" value="ECO:0007669"/>
    <property type="project" value="InterPro"/>
</dbReference>
<gene>
    <name evidence="6" type="ORF">B0A48_16286</name>
</gene>
<dbReference type="Proteomes" id="UP000192596">
    <property type="component" value="Unassembled WGS sequence"/>
</dbReference>
<dbReference type="EMBL" id="NAJO01000049">
    <property type="protein sequence ID" value="OQN97981.1"/>
    <property type="molecule type" value="Genomic_DNA"/>
</dbReference>
<evidence type="ECO:0008006" key="8">
    <source>
        <dbReference type="Google" id="ProtNLM"/>
    </source>
</evidence>
<dbReference type="InterPro" id="IPR051209">
    <property type="entry name" value="FAD-bind_Monooxygenase_sf"/>
</dbReference>
<proteinExistence type="inferred from homology"/>
<dbReference type="InterPro" id="IPR020946">
    <property type="entry name" value="Flavin_mOase-like"/>
</dbReference>
<reference evidence="7" key="1">
    <citation type="submission" date="2017-03" db="EMBL/GenBank/DDBJ databases">
        <title>Genomes of endolithic fungi from Antarctica.</title>
        <authorList>
            <person name="Coleine C."/>
            <person name="Masonjones S."/>
            <person name="Stajich J.E."/>
        </authorList>
    </citation>
    <scope>NUCLEOTIDE SEQUENCE [LARGE SCALE GENOMIC DNA]</scope>
    <source>
        <strain evidence="7">CCFEE 5527</strain>
    </source>
</reference>
<dbReference type="SUPFAM" id="SSF51905">
    <property type="entry name" value="FAD/NAD(P)-binding domain"/>
    <property type="match status" value="2"/>
</dbReference>
<dbReference type="GO" id="GO:0050661">
    <property type="term" value="F:NADP binding"/>
    <property type="evidence" value="ECO:0007669"/>
    <property type="project" value="InterPro"/>
</dbReference>
<comment type="similarity">
    <text evidence="1">Belongs to the FAD-binding monooxygenase family.</text>
</comment>
<evidence type="ECO:0000256" key="1">
    <source>
        <dbReference type="ARBA" id="ARBA00010139"/>
    </source>
</evidence>
<keyword evidence="3" id="KW-0274">FAD</keyword>
<evidence type="ECO:0000256" key="2">
    <source>
        <dbReference type="ARBA" id="ARBA00022630"/>
    </source>
</evidence>
<evidence type="ECO:0000313" key="6">
    <source>
        <dbReference type="EMBL" id="OQN97981.1"/>
    </source>
</evidence>
<evidence type="ECO:0000256" key="5">
    <source>
        <dbReference type="SAM" id="MobiDB-lite"/>
    </source>
</evidence>
<dbReference type="PANTHER" id="PTHR42877">
    <property type="entry name" value="L-ORNITHINE N(5)-MONOOXYGENASE-RELATED"/>
    <property type="match status" value="1"/>
</dbReference>
<evidence type="ECO:0000313" key="7">
    <source>
        <dbReference type="Proteomes" id="UP000192596"/>
    </source>
</evidence>
<dbReference type="OrthoDB" id="74360at2759"/>